<organism evidence="2 3">
    <name type="scientific">Polarella glacialis</name>
    <name type="common">Dinoflagellate</name>
    <dbReference type="NCBI Taxonomy" id="89957"/>
    <lineage>
        <taxon>Eukaryota</taxon>
        <taxon>Sar</taxon>
        <taxon>Alveolata</taxon>
        <taxon>Dinophyceae</taxon>
        <taxon>Suessiales</taxon>
        <taxon>Suessiaceae</taxon>
        <taxon>Polarella</taxon>
    </lineage>
</organism>
<protein>
    <submittedName>
        <fullName evidence="2">Uncharacterized protein</fullName>
    </submittedName>
</protein>
<feature type="compositionally biased region" description="Polar residues" evidence="1">
    <location>
        <begin position="111"/>
        <end position="126"/>
    </location>
</feature>
<feature type="region of interest" description="Disordered" evidence="1">
    <location>
        <begin position="312"/>
        <end position="332"/>
    </location>
</feature>
<accession>A0A813KUS3</accession>
<name>A0A813KUS3_POLGL</name>
<feature type="region of interest" description="Disordered" evidence="1">
    <location>
        <begin position="204"/>
        <end position="251"/>
    </location>
</feature>
<feature type="non-terminal residue" evidence="2">
    <location>
        <position position="332"/>
    </location>
</feature>
<evidence type="ECO:0000313" key="2">
    <source>
        <dbReference type="EMBL" id="CAE8713231.1"/>
    </source>
</evidence>
<gene>
    <name evidence="2" type="ORF">PGLA2088_LOCUS37407</name>
</gene>
<reference evidence="2" key="1">
    <citation type="submission" date="2021-02" db="EMBL/GenBank/DDBJ databases">
        <authorList>
            <person name="Dougan E. K."/>
            <person name="Rhodes N."/>
            <person name="Thang M."/>
            <person name="Chan C."/>
        </authorList>
    </citation>
    <scope>NUCLEOTIDE SEQUENCE</scope>
</reference>
<feature type="compositionally biased region" description="Low complexity" evidence="1">
    <location>
        <begin position="205"/>
        <end position="216"/>
    </location>
</feature>
<feature type="region of interest" description="Disordered" evidence="1">
    <location>
        <begin position="32"/>
        <end position="78"/>
    </location>
</feature>
<comment type="caution">
    <text evidence="2">The sequence shown here is derived from an EMBL/GenBank/DDBJ whole genome shotgun (WGS) entry which is preliminary data.</text>
</comment>
<dbReference type="Proteomes" id="UP000626109">
    <property type="component" value="Unassembled WGS sequence"/>
</dbReference>
<dbReference type="AlphaFoldDB" id="A0A813KUS3"/>
<feature type="region of interest" description="Disordered" evidence="1">
    <location>
        <begin position="106"/>
        <end position="131"/>
    </location>
</feature>
<evidence type="ECO:0000313" key="3">
    <source>
        <dbReference type="Proteomes" id="UP000626109"/>
    </source>
</evidence>
<evidence type="ECO:0000256" key="1">
    <source>
        <dbReference type="SAM" id="MobiDB-lite"/>
    </source>
</evidence>
<sequence length="332" mass="33428">AAAMPAAGASSAQSFAAAASAAMKLPPRLVSVPRSWEEQQQQPARLTPQRGLRPGPMLAAPSAALRRQPSPDGQEAVLETISVSPVRRSLQPAAAAAAAAAASAAGGHRQPVTSGSTTWAPSSCPSSPMRPAMMAAQSFPVSSHAPSVGLASPNIRAVASAAALRRPPPARPQAVSPAAPAANPAAQASLTPCSSATLLRKQVQSSSLRSLHSAAAQPRPGSPVHHMVRSASAHSVAELSPEPRSRSPASLAHLSPLRPATASPVHLSQPCAAQDYAQAAMLAAAAAASAQGGRGLRTTWPTPAVHAQLARGAMGGLPTNAPSQVIARSHQR</sequence>
<feature type="region of interest" description="Disordered" evidence="1">
    <location>
        <begin position="162"/>
        <end position="183"/>
    </location>
</feature>
<feature type="compositionally biased region" description="Low complexity" evidence="1">
    <location>
        <begin position="172"/>
        <end position="183"/>
    </location>
</feature>
<proteinExistence type="predicted"/>
<dbReference type="EMBL" id="CAJNNW010032468">
    <property type="protein sequence ID" value="CAE8713231.1"/>
    <property type="molecule type" value="Genomic_DNA"/>
</dbReference>